<sequence length="814" mass="91073">MEGADERPEELINYYVKSRVAARNMAGAAGFFALLWSTVVLLGGYVSVLTIKDFWSLSVLSLLMASQLILLEMKIVTGWDYLADVHILRLSLTKGQKIQLKWTEQSCDHLLNIFIVSTSLVVKMIVSICIALPIILVGPFLAMALSVARLVQRDYGDVGGDAANKAKLDAAMIIFYVLVTFQSLSVFFWILVNTSQPVMLVSKRSGFGAWGPKTVRRYLNKTRDKYRKDGLLPNNWNLITFNVGLLESASQDDRLCGARVLDTLVMQGITIRQELLSSSQAIQNLINMIGLTRTDNHETRERAARIVADLGSELCITQFPDLLRCICCLLESCNQYIKPEVAHPFVEKKQVKLPKTKSLIQIIKVAYKTRLLLVFGEGYEYSYVSKGTKDTISQGLLILERLTQDEDNCIEIIKHQRLLSKITLPLSYQDLPSHGWDHTWAEMLSRSLTVVSRLIRAGPTDDTIRLQHAMSRNMVAVRNLMRILEVDSEDAFSELHGQAIEILTELAFDDSFRKLAFDESTSMTEMLVKTLGRISLEDGNNNGIVAKEEEEKDKRVRRKAGKALARLLLRVPSARDNSVALTSAPNVNDIYLLPKQDMVNLLTKGYDIANTLFVPKILFQVVNQILSSKGEKAADVVMLAGPSNGFHVEMIVESQPPKGFESDTRQPSIQETEEQSEDRKMLMSMLSLTMAICKKNVISGDDFTRAIPDDAALVKKLKEIVELLQDATTGGWRILKLVCQVVIAVVQLKPSCTREFNRHNFKEALSKALATMSDVDNCMIFAGNDREVPVRSLASLVEEAQELFAQEQGDIIST</sequence>
<protein>
    <submittedName>
        <fullName evidence="1">Uncharacterized protein</fullName>
    </submittedName>
</protein>
<dbReference type="AlphaFoldDB" id="M8BUI7"/>
<evidence type="ECO:0000313" key="1">
    <source>
        <dbReference type="EnsemblPlants" id="EMT25483"/>
    </source>
</evidence>
<dbReference type="EnsemblPlants" id="EMT25483">
    <property type="protein sequence ID" value="EMT25483"/>
    <property type="gene ID" value="F775_33134"/>
</dbReference>
<dbReference type="PANTHER" id="PTHR33115">
    <property type="entry name" value="ARM REPEAT SUPERFAMILY PROTEIN"/>
    <property type="match status" value="1"/>
</dbReference>
<proteinExistence type="predicted"/>
<dbReference type="Gene3D" id="1.25.10.10">
    <property type="entry name" value="Leucine-rich Repeat Variant"/>
    <property type="match status" value="1"/>
</dbReference>
<organism evidence="1">
    <name type="scientific">Aegilops tauschii</name>
    <name type="common">Tausch's goatgrass</name>
    <name type="synonym">Aegilops squarrosa</name>
    <dbReference type="NCBI Taxonomy" id="37682"/>
    <lineage>
        <taxon>Eukaryota</taxon>
        <taxon>Viridiplantae</taxon>
        <taxon>Streptophyta</taxon>
        <taxon>Embryophyta</taxon>
        <taxon>Tracheophyta</taxon>
        <taxon>Spermatophyta</taxon>
        <taxon>Magnoliopsida</taxon>
        <taxon>Liliopsida</taxon>
        <taxon>Poales</taxon>
        <taxon>Poaceae</taxon>
        <taxon>BOP clade</taxon>
        <taxon>Pooideae</taxon>
        <taxon>Triticodae</taxon>
        <taxon>Triticeae</taxon>
        <taxon>Triticinae</taxon>
        <taxon>Aegilops</taxon>
    </lineage>
</organism>
<name>M8BUI7_AEGTA</name>
<dbReference type="InterPro" id="IPR016024">
    <property type="entry name" value="ARM-type_fold"/>
</dbReference>
<dbReference type="ExpressionAtlas" id="M8BUI7">
    <property type="expression patterns" value="baseline"/>
</dbReference>
<dbReference type="PANTHER" id="PTHR33115:SF56">
    <property type="entry name" value="OS05G0239400 PROTEIN"/>
    <property type="match status" value="1"/>
</dbReference>
<reference evidence="1" key="1">
    <citation type="submission" date="2015-06" db="UniProtKB">
        <authorList>
            <consortium name="EnsemblPlants"/>
        </authorList>
    </citation>
    <scope>IDENTIFICATION</scope>
</reference>
<accession>M8BUI7</accession>
<dbReference type="InterPro" id="IPR011989">
    <property type="entry name" value="ARM-like"/>
</dbReference>
<dbReference type="SUPFAM" id="SSF48371">
    <property type="entry name" value="ARM repeat"/>
    <property type="match status" value="1"/>
</dbReference>